<gene>
    <name evidence="1" type="ORF">A176_007273</name>
</gene>
<dbReference type="Proteomes" id="UP000009026">
    <property type="component" value="Chromosome"/>
</dbReference>
<protein>
    <submittedName>
        <fullName evidence="1">Uncharacterized protein</fullName>
    </submittedName>
</protein>
<evidence type="ECO:0000313" key="2">
    <source>
        <dbReference type="Proteomes" id="UP000009026"/>
    </source>
</evidence>
<keyword evidence="2" id="KW-1185">Reference proteome</keyword>
<sequence>MRQQRHIQTGNARQDLFDTFLTRPEKHPDIAARGKLVEGVAGQCLTCACQGDITSHTHRLCMAEYANLQQLDIGPLHPGIMQLALPLR</sequence>
<reference evidence="1 2" key="1">
    <citation type="journal article" date="2016" name="PLoS ONE">
        <title>Complete Genome Sequence and Comparative Genomics of a Novel Myxobacterium Myxococcus hansupus.</title>
        <authorList>
            <person name="Sharma G."/>
            <person name="Narwani T."/>
            <person name="Subramanian S."/>
        </authorList>
    </citation>
    <scope>NUCLEOTIDE SEQUENCE [LARGE SCALE GENOMIC DNA]</scope>
    <source>
        <strain evidence="2">mixupus</strain>
    </source>
</reference>
<dbReference type="AlphaFoldDB" id="A0A0H4X3V6"/>
<accession>A0A0H4X3V6</accession>
<organism evidence="1 2">
    <name type="scientific">Pseudomyxococcus hansupus</name>
    <dbReference type="NCBI Taxonomy" id="1297742"/>
    <lineage>
        <taxon>Bacteria</taxon>
        <taxon>Pseudomonadati</taxon>
        <taxon>Myxococcota</taxon>
        <taxon>Myxococcia</taxon>
        <taxon>Myxococcales</taxon>
        <taxon>Cystobacterineae</taxon>
        <taxon>Myxococcaceae</taxon>
        <taxon>Pseudomyxococcus</taxon>
    </lineage>
</organism>
<dbReference type="EMBL" id="CP012109">
    <property type="protein sequence ID" value="AKQ70361.1"/>
    <property type="molecule type" value="Genomic_DNA"/>
</dbReference>
<proteinExistence type="predicted"/>
<name>A0A0H4X3V6_9BACT</name>
<evidence type="ECO:0000313" key="1">
    <source>
        <dbReference type="EMBL" id="AKQ70361.1"/>
    </source>
</evidence>
<dbReference type="KEGG" id="mym:A176_007273"/>